<dbReference type="Proteomes" id="UP000215914">
    <property type="component" value="Chromosome 3"/>
</dbReference>
<evidence type="ECO:0000313" key="3">
    <source>
        <dbReference type="Proteomes" id="UP000215914"/>
    </source>
</evidence>
<reference evidence="1" key="3">
    <citation type="submission" date="2020-06" db="EMBL/GenBank/DDBJ databases">
        <title>Helianthus annuus Genome sequencing and assembly Release 2.</title>
        <authorList>
            <person name="Gouzy J."/>
            <person name="Langlade N."/>
            <person name="Munos S."/>
        </authorList>
    </citation>
    <scope>NUCLEOTIDE SEQUENCE</scope>
    <source>
        <tissue evidence="1">Leaves</tissue>
    </source>
</reference>
<reference evidence="1 3" key="1">
    <citation type="journal article" date="2017" name="Nature">
        <title>The sunflower genome provides insights into oil metabolism, flowering and Asterid evolution.</title>
        <authorList>
            <person name="Badouin H."/>
            <person name="Gouzy J."/>
            <person name="Grassa C.J."/>
            <person name="Murat F."/>
            <person name="Staton S.E."/>
            <person name="Cottret L."/>
            <person name="Lelandais-Briere C."/>
            <person name="Owens G.L."/>
            <person name="Carrere S."/>
            <person name="Mayjonade B."/>
            <person name="Legrand L."/>
            <person name="Gill N."/>
            <person name="Kane N.C."/>
            <person name="Bowers J.E."/>
            <person name="Hubner S."/>
            <person name="Bellec A."/>
            <person name="Berard A."/>
            <person name="Berges H."/>
            <person name="Blanchet N."/>
            <person name="Boniface M.C."/>
            <person name="Brunel D."/>
            <person name="Catrice O."/>
            <person name="Chaidir N."/>
            <person name="Claudel C."/>
            <person name="Donnadieu C."/>
            <person name="Faraut T."/>
            <person name="Fievet G."/>
            <person name="Helmstetter N."/>
            <person name="King M."/>
            <person name="Knapp S.J."/>
            <person name="Lai Z."/>
            <person name="Le Paslier M.C."/>
            <person name="Lippi Y."/>
            <person name="Lorenzon L."/>
            <person name="Mandel J.R."/>
            <person name="Marage G."/>
            <person name="Marchand G."/>
            <person name="Marquand E."/>
            <person name="Bret-Mestries E."/>
            <person name="Morien E."/>
            <person name="Nambeesan S."/>
            <person name="Nguyen T."/>
            <person name="Pegot-Espagnet P."/>
            <person name="Pouilly N."/>
            <person name="Raftis F."/>
            <person name="Sallet E."/>
            <person name="Schiex T."/>
            <person name="Thomas J."/>
            <person name="Vandecasteele C."/>
            <person name="Vares D."/>
            <person name="Vear F."/>
            <person name="Vautrin S."/>
            <person name="Crespi M."/>
            <person name="Mangin B."/>
            <person name="Burke J.M."/>
            <person name="Salse J."/>
            <person name="Munos S."/>
            <person name="Vincourt P."/>
            <person name="Rieseberg L.H."/>
            <person name="Langlade N.B."/>
        </authorList>
    </citation>
    <scope>NUCLEOTIDE SEQUENCE [LARGE SCALE GENOMIC DNA]</scope>
    <source>
        <strain evidence="3">cv. SF193</strain>
        <tissue evidence="1">Leaves</tissue>
    </source>
</reference>
<accession>A0A251V6F1</accession>
<proteinExistence type="predicted"/>
<reference evidence="2" key="2">
    <citation type="submission" date="2017-02" db="EMBL/GenBank/DDBJ databases">
        <title>Sunflower complete genome.</title>
        <authorList>
            <person name="Langlade N."/>
            <person name="Munos S."/>
        </authorList>
    </citation>
    <scope>NUCLEOTIDE SEQUENCE [LARGE SCALE GENOMIC DNA]</scope>
    <source>
        <tissue evidence="2">Leaves</tissue>
    </source>
</reference>
<gene>
    <name evidence="2" type="ORF">HannXRQ_Chr03g0061751</name>
    <name evidence="1" type="ORF">HanXRQr2_Chr03g0088581</name>
</gene>
<dbReference type="Gramene" id="mRNA:HanXRQr2_Chr03g0088581">
    <property type="protein sequence ID" value="CDS:HanXRQr2_Chr03g0088581.1"/>
    <property type="gene ID" value="HanXRQr2_Chr03g0088581"/>
</dbReference>
<organism evidence="2 3">
    <name type="scientific">Helianthus annuus</name>
    <name type="common">Common sunflower</name>
    <dbReference type="NCBI Taxonomy" id="4232"/>
    <lineage>
        <taxon>Eukaryota</taxon>
        <taxon>Viridiplantae</taxon>
        <taxon>Streptophyta</taxon>
        <taxon>Embryophyta</taxon>
        <taxon>Tracheophyta</taxon>
        <taxon>Spermatophyta</taxon>
        <taxon>Magnoliopsida</taxon>
        <taxon>eudicotyledons</taxon>
        <taxon>Gunneridae</taxon>
        <taxon>Pentapetalae</taxon>
        <taxon>asterids</taxon>
        <taxon>campanulids</taxon>
        <taxon>Asterales</taxon>
        <taxon>Asteraceae</taxon>
        <taxon>Asteroideae</taxon>
        <taxon>Heliantheae alliance</taxon>
        <taxon>Heliantheae</taxon>
        <taxon>Helianthus</taxon>
    </lineage>
</organism>
<dbReference type="EMBL" id="CM007892">
    <property type="protein sequence ID" value="OTG30191.1"/>
    <property type="molecule type" value="Genomic_DNA"/>
</dbReference>
<keyword evidence="3" id="KW-1185">Reference proteome</keyword>
<name>A0A251V6F1_HELAN</name>
<sequence>MKKSHAFFPVLSSNSPNFALNSMYTSMCSLPSTFLILHPFQFNILNVITYKQPS</sequence>
<evidence type="ECO:0000313" key="1">
    <source>
        <dbReference type="EMBL" id="KAF5812628.1"/>
    </source>
</evidence>
<dbReference type="EMBL" id="MNCJ02000318">
    <property type="protein sequence ID" value="KAF5812628.1"/>
    <property type="molecule type" value="Genomic_DNA"/>
</dbReference>
<dbReference type="AlphaFoldDB" id="A0A251V6F1"/>
<dbReference type="InParanoid" id="A0A251V6F1"/>
<protein>
    <submittedName>
        <fullName evidence="2">Uncharacterized protein</fullName>
    </submittedName>
</protein>
<evidence type="ECO:0000313" key="2">
    <source>
        <dbReference type="EMBL" id="OTG30191.1"/>
    </source>
</evidence>